<evidence type="ECO:0000256" key="5">
    <source>
        <dbReference type="SAM" id="Phobius"/>
    </source>
</evidence>
<feature type="transmembrane region" description="Helical" evidence="5">
    <location>
        <begin position="102"/>
        <end position="132"/>
    </location>
</feature>
<dbReference type="PROSITE" id="PS50262">
    <property type="entry name" value="G_PROTEIN_RECEP_F1_2"/>
    <property type="match status" value="1"/>
</dbReference>
<organism evidence="7 8">
    <name type="scientific">Aplysia californica</name>
    <name type="common">California sea hare</name>
    <dbReference type="NCBI Taxonomy" id="6500"/>
    <lineage>
        <taxon>Eukaryota</taxon>
        <taxon>Metazoa</taxon>
        <taxon>Spiralia</taxon>
        <taxon>Lophotrochozoa</taxon>
        <taxon>Mollusca</taxon>
        <taxon>Gastropoda</taxon>
        <taxon>Heterobranchia</taxon>
        <taxon>Euthyneura</taxon>
        <taxon>Tectipleura</taxon>
        <taxon>Aplysiida</taxon>
        <taxon>Aplysioidea</taxon>
        <taxon>Aplysiidae</taxon>
        <taxon>Aplysia</taxon>
    </lineage>
</organism>
<evidence type="ECO:0000313" key="7">
    <source>
        <dbReference type="Proteomes" id="UP000694888"/>
    </source>
</evidence>
<evidence type="ECO:0000256" key="2">
    <source>
        <dbReference type="ARBA" id="ARBA00022692"/>
    </source>
</evidence>
<evidence type="ECO:0000259" key="6">
    <source>
        <dbReference type="PROSITE" id="PS50262"/>
    </source>
</evidence>
<keyword evidence="3 5" id="KW-1133">Transmembrane helix</keyword>
<dbReference type="Proteomes" id="UP000694888">
    <property type="component" value="Unplaced"/>
</dbReference>
<dbReference type="CDD" id="cd14978">
    <property type="entry name" value="7tmA_FMRFamide_R-like"/>
    <property type="match status" value="1"/>
</dbReference>
<keyword evidence="7" id="KW-1185">Reference proteome</keyword>
<dbReference type="RefSeq" id="XP_005104804.1">
    <property type="nucleotide sequence ID" value="XM_005104747.1"/>
</dbReference>
<dbReference type="PRINTS" id="PR00237">
    <property type="entry name" value="GPCRRHODOPSN"/>
</dbReference>
<dbReference type="Gene3D" id="1.20.1070.10">
    <property type="entry name" value="Rhodopsin 7-helix transmembrane proteins"/>
    <property type="match status" value="1"/>
</dbReference>
<comment type="subcellular location">
    <subcellularLocation>
        <location evidence="1">Membrane</location>
    </subcellularLocation>
</comment>
<gene>
    <name evidence="8" type="primary">LOC101855584</name>
</gene>
<feature type="transmembrane region" description="Helical" evidence="5">
    <location>
        <begin position="261"/>
        <end position="281"/>
    </location>
</feature>
<feature type="transmembrane region" description="Helical" evidence="5">
    <location>
        <begin position="153"/>
        <end position="175"/>
    </location>
</feature>
<dbReference type="InterPro" id="IPR052954">
    <property type="entry name" value="GPCR-Ligand_Int"/>
</dbReference>
<evidence type="ECO:0000313" key="8">
    <source>
        <dbReference type="RefSeq" id="XP_005104804.1"/>
    </source>
</evidence>
<feature type="transmembrane region" description="Helical" evidence="5">
    <location>
        <begin position="222"/>
        <end position="240"/>
    </location>
</feature>
<evidence type="ECO:0000256" key="4">
    <source>
        <dbReference type="ARBA" id="ARBA00023136"/>
    </source>
</evidence>
<name>A0ABM0JYX2_APLCA</name>
<dbReference type="GeneID" id="101855584"/>
<keyword evidence="4 5" id="KW-0472">Membrane</keyword>
<sequence>MSNQSNPGDKERVELLSDETTHLVMQILMYGVTPTISTLGVLGNVFSIIVLLKHGLHKCSNILLFCLAVCDFVYLIAFNSVPKLLYELSGVAFAWDYNEVTAHILFVLYTLFHFLDYAIGLSSLAIPMLITAERLVAVFLPMKFSRIITPARTWTAVAIICLFWIVLIFYSSLWFQFKYVFDPKRNISMGITIRSDRYYQERDVSKALDDVIEYLTLKIPPAFTLIGCVIIAVKIKMASAKRRKMTSSGAKETKSNRTNKMLLSVCAVYTMTCAIVSLPNYLPQYGYYTMTGDAPNNVGRIGYQVMNVVGCTNSSCNFIVYVGLNKNFRDTWKSLFTPCGYREKVPKERM</sequence>
<dbReference type="InterPro" id="IPR000276">
    <property type="entry name" value="GPCR_Rhodpsn"/>
</dbReference>
<evidence type="ECO:0000256" key="3">
    <source>
        <dbReference type="ARBA" id="ARBA00022989"/>
    </source>
</evidence>
<dbReference type="SUPFAM" id="SSF81321">
    <property type="entry name" value="Family A G protein-coupled receptor-like"/>
    <property type="match status" value="1"/>
</dbReference>
<accession>A0ABM0JYX2</accession>
<dbReference type="InterPro" id="IPR017452">
    <property type="entry name" value="GPCR_Rhodpsn_7TM"/>
</dbReference>
<keyword evidence="2 5" id="KW-0812">Transmembrane</keyword>
<feature type="transmembrane region" description="Helical" evidence="5">
    <location>
        <begin position="62"/>
        <end position="82"/>
    </location>
</feature>
<evidence type="ECO:0000256" key="1">
    <source>
        <dbReference type="ARBA" id="ARBA00004370"/>
    </source>
</evidence>
<feature type="domain" description="G-protein coupled receptors family 1 profile" evidence="6">
    <location>
        <begin position="43"/>
        <end position="321"/>
    </location>
</feature>
<reference evidence="8" key="1">
    <citation type="submission" date="2025-08" db="UniProtKB">
        <authorList>
            <consortium name="RefSeq"/>
        </authorList>
    </citation>
    <scope>IDENTIFICATION</scope>
</reference>
<protein>
    <submittedName>
        <fullName evidence="8">Kappa-type opioid receptor-like</fullName>
    </submittedName>
</protein>
<dbReference type="Pfam" id="PF00001">
    <property type="entry name" value="7tm_1"/>
    <property type="match status" value="1"/>
</dbReference>
<dbReference type="PANTHER" id="PTHR46641">
    <property type="entry name" value="FMRFAMIDE RECEPTOR-RELATED"/>
    <property type="match status" value="1"/>
</dbReference>
<feature type="transmembrane region" description="Helical" evidence="5">
    <location>
        <begin position="27"/>
        <end position="50"/>
    </location>
</feature>
<dbReference type="PANTHER" id="PTHR46641:SF2">
    <property type="entry name" value="FMRFAMIDE RECEPTOR"/>
    <property type="match status" value="1"/>
</dbReference>
<feature type="transmembrane region" description="Helical" evidence="5">
    <location>
        <begin position="301"/>
        <end position="324"/>
    </location>
</feature>
<proteinExistence type="predicted"/>